<dbReference type="Proteomes" id="UP000478008">
    <property type="component" value="Unassembled WGS sequence"/>
</dbReference>
<reference evidence="1 2" key="1">
    <citation type="submission" date="2019-07" db="EMBL/GenBank/DDBJ databases">
        <authorList>
            <person name="Friedrich A."/>
            <person name="Schacherer J."/>
        </authorList>
    </citation>
    <scope>NUCLEOTIDE SEQUENCE [LARGE SCALE GENOMIC DNA]</scope>
</reference>
<evidence type="ECO:0000313" key="1">
    <source>
        <dbReference type="EMBL" id="VUG19183.1"/>
    </source>
</evidence>
<dbReference type="PANTHER" id="PTHR34724:SF2">
    <property type="entry name" value="OS12G0596101 PROTEIN"/>
    <property type="match status" value="1"/>
</dbReference>
<proteinExistence type="predicted"/>
<evidence type="ECO:0000313" key="2">
    <source>
        <dbReference type="Proteomes" id="UP000478008"/>
    </source>
</evidence>
<sequence>MCMPATCPTCHKASWIGCGRHIPSAMSKAPKSNWCACKHPNDSTTSHEYPPMAGTGIRN</sequence>
<dbReference type="AlphaFoldDB" id="A0A7D9H130"/>
<gene>
    <name evidence="1" type="ORF">DEBR0S4_12508G</name>
</gene>
<dbReference type="EMBL" id="CABFWN010000004">
    <property type="protein sequence ID" value="VUG19183.1"/>
    <property type="molecule type" value="Genomic_DNA"/>
</dbReference>
<dbReference type="PANTHER" id="PTHR34724">
    <property type="entry name" value="OS12G0596101 PROTEIN"/>
    <property type="match status" value="1"/>
</dbReference>
<keyword evidence="2" id="KW-1185">Reference proteome</keyword>
<protein>
    <submittedName>
        <fullName evidence="1">DEBR0S4_12508g1_1</fullName>
    </submittedName>
</protein>
<accession>A0A7D9H130</accession>
<name>A0A7D9H130_DEKBR</name>
<organism evidence="1 2">
    <name type="scientific">Dekkera bruxellensis</name>
    <name type="common">Brettanomyces custersii</name>
    <dbReference type="NCBI Taxonomy" id="5007"/>
    <lineage>
        <taxon>Eukaryota</taxon>
        <taxon>Fungi</taxon>
        <taxon>Dikarya</taxon>
        <taxon>Ascomycota</taxon>
        <taxon>Saccharomycotina</taxon>
        <taxon>Pichiomycetes</taxon>
        <taxon>Pichiales</taxon>
        <taxon>Pichiaceae</taxon>
        <taxon>Brettanomyces</taxon>
    </lineage>
</organism>